<accession>A0A7J6GY37</accession>
<feature type="region of interest" description="Leucine repeat I (LRI)" evidence="5">
    <location>
        <begin position="323"/>
        <end position="383"/>
    </location>
</feature>
<comment type="subcellular location">
    <subcellularLocation>
        <location evidence="1">Nucleus</location>
    </subcellularLocation>
</comment>
<feature type="region of interest" description="Leucine repeat II (LRII)" evidence="5">
    <location>
        <begin position="483"/>
        <end position="515"/>
    </location>
</feature>
<dbReference type="Proteomes" id="UP000525078">
    <property type="component" value="Unassembled WGS sequence"/>
</dbReference>
<dbReference type="InterPro" id="IPR005202">
    <property type="entry name" value="TF_GRAS"/>
</dbReference>
<evidence type="ECO:0000256" key="3">
    <source>
        <dbReference type="ARBA" id="ARBA00023163"/>
    </source>
</evidence>
<dbReference type="Pfam" id="PF03514">
    <property type="entry name" value="GRAS"/>
    <property type="match status" value="1"/>
</dbReference>
<feature type="compositionally biased region" description="Basic and acidic residues" evidence="6">
    <location>
        <begin position="229"/>
        <end position="246"/>
    </location>
</feature>
<feature type="region of interest" description="Disordered" evidence="6">
    <location>
        <begin position="229"/>
        <end position="256"/>
    </location>
</feature>
<sequence>MDYSFDPSMSSERGSLVNDGEFSCTALDYINQMLMDEDMEAKPSLFYDPSALIATEKSFYEALGEKYPPSEYEHEQPQYRDQNFQSSDDSFTTSVSDCSEDISSSSCSSTGNSTHSVGTSVDSVAHRPSAKFENQSTSDSSSQSSANSTYKIGTSLGELQNFLSENELMLQFKRGLEEGNKFLPKGNQLGFPMENNKNMSPYTNEKVSNELVEVKKDKKREQLHIRLTEKKKNHDREDTDLVDGRSNKQMAVSTDDTGLSELFDKVLLFREEQEAPSGTSDESYQNNEVDSSSRQQEGGSHGTTNSGKTASKTKILNNDKEVVDLLALLISCAQAVSANDIRNANELLKKIRKHSSPFGDGTQRLGHLFADALEARLDGTGKEICDTLGATKLPADILLKTYHTYISANPYKKISIIFANQMIFKAAEKATKLHIIDFGILYGYQWPVFIQSLSRRPGGPPKLRITGIEFPQHGFRPEKMVEETGSVLAKYCERFGVPFEYNGIAKQWENVQIDDLKIDRNEVLAVNCLHRFRSILDETAAVRSPRDAVLNLIRKIKPNIFAHAVFNGAYNVPFFVTRFRETLFFFSSLLDGADTILAREDQLRLSFEKYILGREIMNVIACEGSERVERPETYKQWQLRITRAGFRQLPLDMELVKRMKSIVKHGYHRDFVVEEDSNWMLQGWKGRILCASSCWVPA</sequence>
<organism evidence="7 8">
    <name type="scientific">Cannabis sativa</name>
    <name type="common">Hemp</name>
    <name type="synonym">Marijuana</name>
    <dbReference type="NCBI Taxonomy" id="3483"/>
    <lineage>
        <taxon>Eukaryota</taxon>
        <taxon>Viridiplantae</taxon>
        <taxon>Streptophyta</taxon>
        <taxon>Embryophyta</taxon>
        <taxon>Tracheophyta</taxon>
        <taxon>Spermatophyta</taxon>
        <taxon>Magnoliopsida</taxon>
        <taxon>eudicotyledons</taxon>
        <taxon>Gunneridae</taxon>
        <taxon>Pentapetalae</taxon>
        <taxon>rosids</taxon>
        <taxon>fabids</taxon>
        <taxon>Rosales</taxon>
        <taxon>Cannabaceae</taxon>
        <taxon>Cannabis</taxon>
    </lineage>
</organism>
<evidence type="ECO:0000256" key="1">
    <source>
        <dbReference type="ARBA" id="ARBA00004123"/>
    </source>
</evidence>
<evidence type="ECO:0000256" key="5">
    <source>
        <dbReference type="PROSITE-ProRule" id="PRU01191"/>
    </source>
</evidence>
<keyword evidence="3" id="KW-0804">Transcription</keyword>
<feature type="compositionally biased region" description="Low complexity" evidence="6">
    <location>
        <begin position="134"/>
        <end position="149"/>
    </location>
</feature>
<evidence type="ECO:0000256" key="4">
    <source>
        <dbReference type="ARBA" id="ARBA00023242"/>
    </source>
</evidence>
<feature type="region of interest" description="SAW" evidence="5">
    <location>
        <begin position="621"/>
        <end position="696"/>
    </location>
</feature>
<keyword evidence="4" id="KW-0539">Nucleus</keyword>
<dbReference type="PROSITE" id="PS50985">
    <property type="entry name" value="GRAS"/>
    <property type="match status" value="1"/>
</dbReference>
<gene>
    <name evidence="7" type="ORF">F8388_005493</name>
</gene>
<feature type="region of interest" description="Disordered" evidence="6">
    <location>
        <begin position="67"/>
        <end position="149"/>
    </location>
</feature>
<feature type="short sequence motif" description="VHIID" evidence="5">
    <location>
        <begin position="433"/>
        <end position="437"/>
    </location>
</feature>
<comment type="caution">
    <text evidence="5">Lacks conserved residue(s) required for the propagation of feature annotation.</text>
</comment>
<proteinExistence type="inferred from homology"/>
<evidence type="ECO:0000313" key="7">
    <source>
        <dbReference type="EMBL" id="KAF4387876.1"/>
    </source>
</evidence>
<keyword evidence="2" id="KW-0805">Transcription regulation</keyword>
<dbReference type="GO" id="GO:0005634">
    <property type="term" value="C:nucleus"/>
    <property type="evidence" value="ECO:0007669"/>
    <property type="project" value="UniProtKB-SubCell"/>
</dbReference>
<evidence type="ECO:0000313" key="8">
    <source>
        <dbReference type="Proteomes" id="UP000525078"/>
    </source>
</evidence>
<comment type="similarity">
    <text evidence="5">Belongs to the GRAS family.</text>
</comment>
<reference evidence="7 8" key="1">
    <citation type="journal article" date="2020" name="bioRxiv">
        <title>Sequence and annotation of 42 cannabis genomes reveals extensive copy number variation in cannabinoid synthesis and pathogen resistance genes.</title>
        <authorList>
            <person name="Mckernan K.J."/>
            <person name="Helbert Y."/>
            <person name="Kane L.T."/>
            <person name="Ebling H."/>
            <person name="Zhang L."/>
            <person name="Liu B."/>
            <person name="Eaton Z."/>
            <person name="Mclaughlin S."/>
            <person name="Kingan S."/>
            <person name="Baybayan P."/>
            <person name="Concepcion G."/>
            <person name="Jordan M."/>
            <person name="Riva A."/>
            <person name="Barbazuk W."/>
            <person name="Harkins T."/>
        </authorList>
    </citation>
    <scope>NUCLEOTIDE SEQUENCE [LARGE SCALE GENOMIC DNA]</scope>
    <source>
        <strain evidence="8">cv. Jamaican Lion 4</strain>
        <tissue evidence="7">Leaf</tissue>
    </source>
</reference>
<feature type="compositionally biased region" description="Low complexity" evidence="6">
    <location>
        <begin position="86"/>
        <end position="117"/>
    </location>
</feature>
<feature type="region of interest" description="VHIID" evidence="5">
    <location>
        <begin position="402"/>
        <end position="467"/>
    </location>
</feature>
<name>A0A7J6GY37_CANSA</name>
<protein>
    <submittedName>
        <fullName evidence="7">Uncharacterized protein</fullName>
    </submittedName>
</protein>
<dbReference type="PANTHER" id="PTHR31636">
    <property type="entry name" value="OSJNBA0084A10.13 PROTEIN-RELATED"/>
    <property type="match status" value="1"/>
</dbReference>
<dbReference type="EMBL" id="JAATIP010000037">
    <property type="protein sequence ID" value="KAF4387876.1"/>
    <property type="molecule type" value="Genomic_DNA"/>
</dbReference>
<dbReference type="AlphaFoldDB" id="A0A7J6GY37"/>
<evidence type="ECO:0000256" key="6">
    <source>
        <dbReference type="SAM" id="MobiDB-lite"/>
    </source>
</evidence>
<evidence type="ECO:0000256" key="2">
    <source>
        <dbReference type="ARBA" id="ARBA00023015"/>
    </source>
</evidence>
<feature type="region of interest" description="Disordered" evidence="6">
    <location>
        <begin position="273"/>
        <end position="312"/>
    </location>
</feature>
<feature type="compositionally biased region" description="Polar residues" evidence="6">
    <location>
        <begin position="276"/>
        <end position="312"/>
    </location>
</feature>
<feature type="compositionally biased region" description="Polar residues" evidence="6">
    <location>
        <begin position="247"/>
        <end position="256"/>
    </location>
</feature>
<comment type="caution">
    <text evidence="7">The sequence shown here is derived from an EMBL/GenBank/DDBJ whole genome shotgun (WGS) entry which is preliminary data.</text>
</comment>